<accession>A0A840RY63</accession>
<dbReference type="EMBL" id="JACHHQ010000011">
    <property type="protein sequence ID" value="MBB5202162.1"/>
    <property type="molecule type" value="Genomic_DNA"/>
</dbReference>
<keyword evidence="2" id="KW-1185">Reference proteome</keyword>
<gene>
    <name evidence="1" type="ORF">HNR39_004026</name>
</gene>
<protein>
    <submittedName>
        <fullName evidence="1">Uncharacterized protein</fullName>
    </submittedName>
</protein>
<dbReference type="AlphaFoldDB" id="A0A840RY63"/>
<dbReference type="Proteomes" id="UP000571084">
    <property type="component" value="Unassembled WGS sequence"/>
</dbReference>
<comment type="caution">
    <text evidence="1">The sequence shown here is derived from an EMBL/GenBank/DDBJ whole genome shotgun (WGS) entry which is preliminary data.</text>
</comment>
<evidence type="ECO:0000313" key="1">
    <source>
        <dbReference type="EMBL" id="MBB5202162.1"/>
    </source>
</evidence>
<reference evidence="1 2" key="1">
    <citation type="submission" date="2020-08" db="EMBL/GenBank/DDBJ databases">
        <title>Genomic Encyclopedia of Type Strains, Phase IV (KMG-IV): sequencing the most valuable type-strain genomes for metagenomic binning, comparative biology and taxonomic classification.</title>
        <authorList>
            <person name="Goeker M."/>
        </authorList>
    </citation>
    <scope>NUCLEOTIDE SEQUENCE [LARGE SCALE GENOMIC DNA]</scope>
    <source>
        <strain evidence="1 2">DSM 23240</strain>
    </source>
</reference>
<organism evidence="1 2">
    <name type="scientific">Glaciimonas immobilis</name>
    <dbReference type="NCBI Taxonomy" id="728004"/>
    <lineage>
        <taxon>Bacteria</taxon>
        <taxon>Pseudomonadati</taxon>
        <taxon>Pseudomonadota</taxon>
        <taxon>Betaproteobacteria</taxon>
        <taxon>Burkholderiales</taxon>
        <taxon>Oxalobacteraceae</taxon>
        <taxon>Glaciimonas</taxon>
    </lineage>
</organism>
<proteinExistence type="predicted"/>
<evidence type="ECO:0000313" key="2">
    <source>
        <dbReference type="Proteomes" id="UP000571084"/>
    </source>
</evidence>
<name>A0A840RY63_9BURK</name>
<sequence length="62" mass="7037">MTRGPLFREEDRIGQRLRINQKAPLLATGEVSDKPGKSDALWTRMNIAMRLSCQQIKPTSKP</sequence>